<evidence type="ECO:0000313" key="3">
    <source>
        <dbReference type="EMBL" id="KAK7254253.1"/>
    </source>
</evidence>
<evidence type="ECO:0000256" key="1">
    <source>
        <dbReference type="SAM" id="MobiDB-lite"/>
    </source>
</evidence>
<dbReference type="InterPro" id="IPR008978">
    <property type="entry name" value="HSP20-like_chaperone"/>
</dbReference>
<feature type="compositionally biased region" description="Basic and acidic residues" evidence="1">
    <location>
        <begin position="277"/>
        <end position="300"/>
    </location>
</feature>
<gene>
    <name evidence="3" type="ORF">SO694_00009155</name>
</gene>
<proteinExistence type="predicted"/>
<feature type="compositionally biased region" description="Pro residues" evidence="1">
    <location>
        <begin position="105"/>
        <end position="124"/>
    </location>
</feature>
<dbReference type="PANTHER" id="PTHR47686">
    <property type="entry name" value="SGS DOMAIN-CONTAINING PROTEIN"/>
    <property type="match status" value="1"/>
</dbReference>
<keyword evidence="4" id="KW-1185">Reference proteome</keyword>
<accession>A0ABR1GEE3</accession>
<dbReference type="PANTHER" id="PTHR47686:SF1">
    <property type="entry name" value="CALCYCLIN-BINDING PROTEIN"/>
    <property type="match status" value="1"/>
</dbReference>
<dbReference type="Pfam" id="PF04969">
    <property type="entry name" value="CS"/>
    <property type="match status" value="1"/>
</dbReference>
<dbReference type="PROSITE" id="PS51203">
    <property type="entry name" value="CS"/>
    <property type="match status" value="1"/>
</dbReference>
<feature type="domain" description="CS" evidence="2">
    <location>
        <begin position="123"/>
        <end position="230"/>
    </location>
</feature>
<name>A0ABR1GEE3_AURAN</name>
<feature type="compositionally biased region" description="Basic residues" evidence="1">
    <location>
        <begin position="67"/>
        <end position="80"/>
    </location>
</feature>
<feature type="region of interest" description="Disordered" evidence="1">
    <location>
        <begin position="43"/>
        <end position="141"/>
    </location>
</feature>
<dbReference type="Gene3D" id="2.60.40.790">
    <property type="match status" value="1"/>
</dbReference>
<dbReference type="Proteomes" id="UP001363151">
    <property type="component" value="Unassembled WGS sequence"/>
</dbReference>
<evidence type="ECO:0000259" key="2">
    <source>
        <dbReference type="PROSITE" id="PS51203"/>
    </source>
</evidence>
<comment type="caution">
    <text evidence="3">The sequence shown here is derived from an EMBL/GenBank/DDBJ whole genome shotgun (WGS) entry which is preliminary data.</text>
</comment>
<organism evidence="3 4">
    <name type="scientific">Aureococcus anophagefferens</name>
    <name type="common">Harmful bloom alga</name>
    <dbReference type="NCBI Taxonomy" id="44056"/>
    <lineage>
        <taxon>Eukaryota</taxon>
        <taxon>Sar</taxon>
        <taxon>Stramenopiles</taxon>
        <taxon>Ochrophyta</taxon>
        <taxon>Pelagophyceae</taxon>
        <taxon>Pelagomonadales</taxon>
        <taxon>Pelagomonadaceae</taxon>
        <taxon>Aureococcus</taxon>
    </lineage>
</organism>
<sequence>MEGIGLDLMDAKALLAKAKRPAVKAVLSTFIREMTAKELELLGAADGSDDEAENCARPASRSDARARARPRAAPRPRSRPQARASPRRPSPSAAPPSDKRADLLPPAPKRAPPPAAAPPAPAAPAPAFEKASEPALPTDGEYNSPWVNIMISIDGVGAAKDRSSSCDFGVDSFDLRITDVGGKNYRLFVEALDKDIVPAESKILVKKNRVTVKLKKVKGEYSYDHWSDLKKKGGKAAKEKEKGRDPSAGIMDMMKDLYDNGDDNMRKIIGESMMKSQRGEKMDPKDMGPGEDDLGAKEGDLDVDADDITNDDFSMPSGLPAGLPKMPDLGKIPGMEDFKMPDGP</sequence>
<protein>
    <submittedName>
        <fullName evidence="3">Calmodulin-like protein</fullName>
    </submittedName>
</protein>
<evidence type="ECO:0000313" key="4">
    <source>
        <dbReference type="Proteomes" id="UP001363151"/>
    </source>
</evidence>
<feature type="compositionally biased region" description="Basic and acidic residues" evidence="1">
    <location>
        <begin position="334"/>
        <end position="344"/>
    </location>
</feature>
<reference evidence="3 4" key="1">
    <citation type="submission" date="2024-03" db="EMBL/GenBank/DDBJ databases">
        <title>Aureococcus anophagefferens CCMP1851 and Kratosvirus quantuckense: Draft genome of a second virus-susceptible host strain in the model system.</title>
        <authorList>
            <person name="Chase E."/>
            <person name="Truchon A.R."/>
            <person name="Schepens W."/>
            <person name="Wilhelm S.W."/>
        </authorList>
    </citation>
    <scope>NUCLEOTIDE SEQUENCE [LARGE SCALE GENOMIC DNA]</scope>
    <source>
        <strain evidence="3 4">CCMP1851</strain>
    </source>
</reference>
<dbReference type="EMBL" id="JBBJCI010000031">
    <property type="protein sequence ID" value="KAK7254253.1"/>
    <property type="molecule type" value="Genomic_DNA"/>
</dbReference>
<dbReference type="SUPFAM" id="SSF49764">
    <property type="entry name" value="HSP20-like chaperones"/>
    <property type="match status" value="1"/>
</dbReference>
<feature type="compositionally biased region" description="Low complexity" evidence="1">
    <location>
        <begin position="125"/>
        <end position="135"/>
    </location>
</feature>
<feature type="region of interest" description="Disordered" evidence="1">
    <location>
        <begin position="276"/>
        <end position="344"/>
    </location>
</feature>
<feature type="compositionally biased region" description="Acidic residues" evidence="1">
    <location>
        <begin position="301"/>
        <end position="310"/>
    </location>
</feature>
<dbReference type="InterPro" id="IPR007052">
    <property type="entry name" value="CS_dom"/>
</dbReference>